<feature type="transmembrane region" description="Helical" evidence="7">
    <location>
        <begin position="142"/>
        <end position="164"/>
    </location>
</feature>
<feature type="transmembrane region" description="Helical" evidence="7">
    <location>
        <begin position="222"/>
        <end position="246"/>
    </location>
</feature>
<organism evidence="9 10">
    <name type="scientific">Verruconis gallopava</name>
    <dbReference type="NCBI Taxonomy" id="253628"/>
    <lineage>
        <taxon>Eukaryota</taxon>
        <taxon>Fungi</taxon>
        <taxon>Dikarya</taxon>
        <taxon>Ascomycota</taxon>
        <taxon>Pezizomycotina</taxon>
        <taxon>Dothideomycetes</taxon>
        <taxon>Pleosporomycetidae</taxon>
        <taxon>Venturiales</taxon>
        <taxon>Sympoventuriaceae</taxon>
        <taxon>Verruconis</taxon>
    </lineage>
</organism>
<feature type="transmembrane region" description="Helical" evidence="7">
    <location>
        <begin position="106"/>
        <end position="130"/>
    </location>
</feature>
<protein>
    <recommendedName>
        <fullName evidence="8">Rhodopsin domain-containing protein</fullName>
    </recommendedName>
</protein>
<evidence type="ECO:0000256" key="2">
    <source>
        <dbReference type="ARBA" id="ARBA00022692"/>
    </source>
</evidence>
<feature type="compositionally biased region" description="Polar residues" evidence="6">
    <location>
        <begin position="408"/>
        <end position="417"/>
    </location>
</feature>
<dbReference type="STRING" id="253628.A0A0D1XT64"/>
<evidence type="ECO:0000256" key="1">
    <source>
        <dbReference type="ARBA" id="ARBA00004141"/>
    </source>
</evidence>
<reference evidence="9 10" key="1">
    <citation type="submission" date="2015-01" db="EMBL/GenBank/DDBJ databases">
        <title>The Genome Sequence of Ochroconis gallopava CBS43764.</title>
        <authorList>
            <consortium name="The Broad Institute Genomics Platform"/>
            <person name="Cuomo C."/>
            <person name="de Hoog S."/>
            <person name="Gorbushina A."/>
            <person name="Stielow B."/>
            <person name="Teixiera M."/>
            <person name="Abouelleil A."/>
            <person name="Chapman S.B."/>
            <person name="Priest M."/>
            <person name="Young S.K."/>
            <person name="Wortman J."/>
            <person name="Nusbaum C."/>
            <person name="Birren B."/>
        </authorList>
    </citation>
    <scope>NUCLEOTIDE SEQUENCE [LARGE SCALE GENOMIC DNA]</scope>
    <source>
        <strain evidence="9 10">CBS 43764</strain>
    </source>
</reference>
<dbReference type="InterPro" id="IPR049326">
    <property type="entry name" value="Rhodopsin_dom_fungi"/>
</dbReference>
<dbReference type="GO" id="GO:0016020">
    <property type="term" value="C:membrane"/>
    <property type="evidence" value="ECO:0007669"/>
    <property type="project" value="UniProtKB-SubCell"/>
</dbReference>
<dbReference type="GeneID" id="27311073"/>
<dbReference type="OrthoDB" id="4525788at2759"/>
<keyword evidence="3 7" id="KW-1133">Transmembrane helix</keyword>
<gene>
    <name evidence="9" type="ORF">PV09_03100</name>
</gene>
<dbReference type="InParanoid" id="A0A0D1XT64"/>
<dbReference type="InterPro" id="IPR052337">
    <property type="entry name" value="SAT4-like"/>
</dbReference>
<evidence type="ECO:0000256" key="3">
    <source>
        <dbReference type="ARBA" id="ARBA00022989"/>
    </source>
</evidence>
<evidence type="ECO:0000313" key="9">
    <source>
        <dbReference type="EMBL" id="KIW05906.1"/>
    </source>
</evidence>
<evidence type="ECO:0000313" key="10">
    <source>
        <dbReference type="Proteomes" id="UP000053259"/>
    </source>
</evidence>
<proteinExistence type="inferred from homology"/>
<feature type="transmembrane region" description="Helical" evidence="7">
    <location>
        <begin position="64"/>
        <end position="86"/>
    </location>
</feature>
<dbReference type="Pfam" id="PF20684">
    <property type="entry name" value="Fung_rhodopsin"/>
    <property type="match status" value="1"/>
</dbReference>
<evidence type="ECO:0000256" key="6">
    <source>
        <dbReference type="SAM" id="MobiDB-lite"/>
    </source>
</evidence>
<evidence type="ECO:0000256" key="4">
    <source>
        <dbReference type="ARBA" id="ARBA00023136"/>
    </source>
</evidence>
<keyword evidence="4 7" id="KW-0472">Membrane</keyword>
<keyword evidence="10" id="KW-1185">Reference proteome</keyword>
<dbReference type="RefSeq" id="XP_016215775.1">
    <property type="nucleotide sequence ID" value="XM_016356252.1"/>
</dbReference>
<evidence type="ECO:0000256" key="7">
    <source>
        <dbReference type="SAM" id="Phobius"/>
    </source>
</evidence>
<feature type="transmembrane region" description="Helical" evidence="7">
    <location>
        <begin position="26"/>
        <end position="44"/>
    </location>
</feature>
<dbReference type="VEuPathDB" id="FungiDB:PV09_03100"/>
<dbReference type="PANTHER" id="PTHR33048">
    <property type="entry name" value="PTH11-LIKE INTEGRAL MEMBRANE PROTEIN (AFU_ORTHOLOGUE AFUA_5G11245)"/>
    <property type="match status" value="1"/>
</dbReference>
<evidence type="ECO:0000256" key="5">
    <source>
        <dbReference type="ARBA" id="ARBA00038359"/>
    </source>
</evidence>
<comment type="subcellular location">
    <subcellularLocation>
        <location evidence="1">Membrane</location>
        <topology evidence="1">Multi-pass membrane protein</topology>
    </subcellularLocation>
</comment>
<feature type="region of interest" description="Disordered" evidence="6">
    <location>
        <begin position="399"/>
        <end position="426"/>
    </location>
</feature>
<sequence>MYYPPPEQLAKFPPPNYEHPQTRGNGVVIVNSVFLGIATVFITLRVYKRLFVRTWYGWDDVFILVGYFLMLALNILTYIGVHSYGFNRHIWDIPLTMASGSIRLSFVAKIIIILESFCIAMSLLIFYYRLVGGVGSHWFRMALHATVAFNIVTNLLFLLFEIFLCKPIQFYWELTGPVGAYCKPEGPIAVTFSVFKCLLDFVITTLPMPLVLRTQMRRRQRLIVAGLFGLGYVVSGAGMARIYYMYKIFLGDADMSWWQYPVFVTCQIEACLAIVCACAPIIRPLFPRWLEGSISRLKYWVPSRDRSAKHTPNVSNHATEPKRSFKISPAGTQIRVFGLTRSTKSHETDDLELVIQRHAEHHEEAAPHSDNGSGFQIGFSEQISKENIDVRAQALDPAHMDTSERDQTQTCLHSNLSVEERSHRQT</sequence>
<dbReference type="EMBL" id="KN847536">
    <property type="protein sequence ID" value="KIW05906.1"/>
    <property type="molecule type" value="Genomic_DNA"/>
</dbReference>
<name>A0A0D1XT64_9PEZI</name>
<dbReference type="PANTHER" id="PTHR33048:SF129">
    <property type="entry name" value="INTEGRAL MEMBRANE PROTEIN-RELATED"/>
    <property type="match status" value="1"/>
</dbReference>
<feature type="domain" description="Rhodopsin" evidence="8">
    <location>
        <begin position="44"/>
        <end position="286"/>
    </location>
</feature>
<evidence type="ECO:0000259" key="8">
    <source>
        <dbReference type="Pfam" id="PF20684"/>
    </source>
</evidence>
<comment type="similarity">
    <text evidence="5">Belongs to the SAT4 family.</text>
</comment>
<dbReference type="AlphaFoldDB" id="A0A0D1XT64"/>
<dbReference type="HOGENOM" id="CLU_028200_25_4_1"/>
<accession>A0A0D1XT64</accession>
<keyword evidence="2 7" id="KW-0812">Transmembrane</keyword>
<feature type="transmembrane region" description="Helical" evidence="7">
    <location>
        <begin position="258"/>
        <end position="282"/>
    </location>
</feature>
<dbReference type="Proteomes" id="UP000053259">
    <property type="component" value="Unassembled WGS sequence"/>
</dbReference>